<reference evidence="8" key="1">
    <citation type="submission" date="2022-03" db="EMBL/GenBank/DDBJ databases">
        <title>Draft genome sequence of Aduncisulcus paluster, a free-living microaerophilic Fornicata.</title>
        <authorList>
            <person name="Yuyama I."/>
            <person name="Kume K."/>
            <person name="Tamura T."/>
            <person name="Inagaki Y."/>
            <person name="Hashimoto T."/>
        </authorList>
    </citation>
    <scope>NUCLEOTIDE SEQUENCE</scope>
    <source>
        <strain evidence="8">NY0171</strain>
    </source>
</reference>
<dbReference type="InterPro" id="IPR018939">
    <property type="entry name" value="Autophagy-rel_prot_27"/>
</dbReference>
<proteinExistence type="predicted"/>
<dbReference type="Pfam" id="PF09451">
    <property type="entry name" value="ATG27"/>
    <property type="match status" value="1"/>
</dbReference>
<dbReference type="EMBL" id="BQXS01011245">
    <property type="protein sequence ID" value="GKT36516.1"/>
    <property type="molecule type" value="Genomic_DNA"/>
</dbReference>
<comment type="subcellular location">
    <subcellularLocation>
        <location evidence="1">Membrane</location>
        <topology evidence="1">Single-pass membrane protein</topology>
    </subcellularLocation>
</comment>
<keyword evidence="3 7" id="KW-0732">Signal</keyword>
<keyword evidence="5 6" id="KW-0472">Membrane</keyword>
<evidence type="ECO:0000256" key="3">
    <source>
        <dbReference type="ARBA" id="ARBA00022729"/>
    </source>
</evidence>
<feature type="signal peptide" evidence="7">
    <location>
        <begin position="1"/>
        <end position="21"/>
    </location>
</feature>
<comment type="caution">
    <text evidence="8">The sequence shown here is derived from an EMBL/GenBank/DDBJ whole genome shotgun (WGS) entry which is preliminary data.</text>
</comment>
<evidence type="ECO:0000256" key="4">
    <source>
        <dbReference type="ARBA" id="ARBA00022989"/>
    </source>
</evidence>
<organism evidence="8 9">
    <name type="scientific">Aduncisulcus paluster</name>
    <dbReference type="NCBI Taxonomy" id="2918883"/>
    <lineage>
        <taxon>Eukaryota</taxon>
        <taxon>Metamonada</taxon>
        <taxon>Carpediemonas-like organisms</taxon>
        <taxon>Aduncisulcus</taxon>
    </lineage>
</organism>
<evidence type="ECO:0000313" key="8">
    <source>
        <dbReference type="EMBL" id="GKT36516.1"/>
    </source>
</evidence>
<name>A0ABQ5KWX9_9EUKA</name>
<feature type="chain" id="PRO_5046108970" evidence="7">
    <location>
        <begin position="22"/>
        <end position="275"/>
    </location>
</feature>
<feature type="transmembrane region" description="Helical" evidence="6">
    <location>
        <begin position="203"/>
        <end position="223"/>
    </location>
</feature>
<accession>A0ABQ5KWX9</accession>
<evidence type="ECO:0000256" key="2">
    <source>
        <dbReference type="ARBA" id="ARBA00022692"/>
    </source>
</evidence>
<gene>
    <name evidence="8" type="ORF">ADUPG1_009469</name>
</gene>
<evidence type="ECO:0000256" key="7">
    <source>
        <dbReference type="SAM" id="SignalP"/>
    </source>
</evidence>
<keyword evidence="9" id="KW-1185">Reference proteome</keyword>
<sequence length="275" mass="30377">MNFSLKQFLLVFFAIIVLTYAKKKAICHDHVIEIQGYGFDIDKLTNNEEDYSYMIGTDTIFVNFLRNFPTDSNEAPDAYYNNECASTASCVRSSATIGVMSFLNYGQEITLDQMSINGTPISGMQLTEGFSLRSGVSTHTTTPTKTYSIINVIGTSGDSVTTDGSITTETDGTQYVTFKLYTPNGYPLYTPDTKETVCTPPGWSWGSVFCLVLLCLAGAYIIVGMILGSVYRKGCHYHSEFWSEFPGLVIDGILFIWNKITGCGKSNVEGRYEAI</sequence>
<protein>
    <submittedName>
        <fullName evidence="8">Autophagy-related protein 27 like protein</fullName>
    </submittedName>
</protein>
<evidence type="ECO:0000256" key="1">
    <source>
        <dbReference type="ARBA" id="ARBA00004167"/>
    </source>
</evidence>
<keyword evidence="2 6" id="KW-0812">Transmembrane</keyword>
<evidence type="ECO:0000256" key="6">
    <source>
        <dbReference type="SAM" id="Phobius"/>
    </source>
</evidence>
<evidence type="ECO:0000256" key="5">
    <source>
        <dbReference type="ARBA" id="ARBA00023136"/>
    </source>
</evidence>
<evidence type="ECO:0000313" key="9">
    <source>
        <dbReference type="Proteomes" id="UP001057375"/>
    </source>
</evidence>
<dbReference type="Proteomes" id="UP001057375">
    <property type="component" value="Unassembled WGS sequence"/>
</dbReference>
<keyword evidence="4 6" id="KW-1133">Transmembrane helix</keyword>